<dbReference type="OrthoDB" id="10010444at2"/>
<keyword evidence="3" id="KW-1185">Reference proteome</keyword>
<dbReference type="PATRIC" id="fig|121290.4.peg.3556"/>
<name>A0A109BAU2_HYPSL</name>
<sequence>MRFTHLLAAVSVATTFGIAAAVPAEAHGRCRAPGGFCGAQPVSHFIYYPRYSNVYQWATLAPYPGAYAYMPRGYYSRYYRPYGQYARRYWAPRRARAPVYVAAPVAAPAADCCDGGYLK</sequence>
<dbReference type="EMBL" id="LMTR01000081">
    <property type="protein sequence ID" value="KWT65361.1"/>
    <property type="molecule type" value="Genomic_DNA"/>
</dbReference>
<protein>
    <submittedName>
        <fullName evidence="2">Uncharacterized protein</fullName>
    </submittedName>
</protein>
<gene>
    <name evidence="2" type="ORF">APY04_2822</name>
</gene>
<dbReference type="Proteomes" id="UP000059074">
    <property type="component" value="Unassembled WGS sequence"/>
</dbReference>
<proteinExistence type="predicted"/>
<dbReference type="RefSeq" id="WP_157066809.1">
    <property type="nucleotide sequence ID" value="NZ_LMTR01000081.1"/>
</dbReference>
<reference evidence="2 3" key="1">
    <citation type="submission" date="2015-10" db="EMBL/GenBank/DDBJ databases">
        <title>Transcriptomic analysis of a linuron degrading triple-species bacterial consortium.</title>
        <authorList>
            <person name="Albers P."/>
        </authorList>
    </citation>
    <scope>NUCLEOTIDE SEQUENCE [LARGE SCALE GENOMIC DNA]</scope>
    <source>
        <strain evidence="2 3">WDL6</strain>
    </source>
</reference>
<keyword evidence="1" id="KW-0732">Signal</keyword>
<feature type="signal peptide" evidence="1">
    <location>
        <begin position="1"/>
        <end position="21"/>
    </location>
</feature>
<evidence type="ECO:0000256" key="1">
    <source>
        <dbReference type="SAM" id="SignalP"/>
    </source>
</evidence>
<comment type="caution">
    <text evidence="2">The sequence shown here is derived from an EMBL/GenBank/DDBJ whole genome shotgun (WGS) entry which is preliminary data.</text>
</comment>
<feature type="chain" id="PRO_5007132501" evidence="1">
    <location>
        <begin position="22"/>
        <end position="119"/>
    </location>
</feature>
<evidence type="ECO:0000313" key="2">
    <source>
        <dbReference type="EMBL" id="KWT65361.1"/>
    </source>
</evidence>
<dbReference type="AlphaFoldDB" id="A0A109BAU2"/>
<evidence type="ECO:0000313" key="3">
    <source>
        <dbReference type="Proteomes" id="UP000059074"/>
    </source>
</evidence>
<organism evidence="2 3">
    <name type="scientific">Hyphomicrobium sulfonivorans</name>
    <dbReference type="NCBI Taxonomy" id="121290"/>
    <lineage>
        <taxon>Bacteria</taxon>
        <taxon>Pseudomonadati</taxon>
        <taxon>Pseudomonadota</taxon>
        <taxon>Alphaproteobacteria</taxon>
        <taxon>Hyphomicrobiales</taxon>
        <taxon>Hyphomicrobiaceae</taxon>
        <taxon>Hyphomicrobium</taxon>
    </lineage>
</organism>
<accession>A0A109BAU2</accession>